<gene>
    <name evidence="3" type="ORF">Nepgr_020497</name>
</gene>
<reference evidence="3" key="1">
    <citation type="submission" date="2023-05" db="EMBL/GenBank/DDBJ databases">
        <title>Nepenthes gracilis genome sequencing.</title>
        <authorList>
            <person name="Fukushima K."/>
        </authorList>
    </citation>
    <scope>NUCLEOTIDE SEQUENCE</scope>
    <source>
        <strain evidence="3">SING2019-196</strain>
    </source>
</reference>
<dbReference type="InterPro" id="IPR008889">
    <property type="entry name" value="VQ"/>
</dbReference>
<dbReference type="AlphaFoldDB" id="A0AAD3SXE4"/>
<dbReference type="Proteomes" id="UP001279734">
    <property type="component" value="Unassembled WGS sequence"/>
</dbReference>
<dbReference type="EMBL" id="BSYO01000019">
    <property type="protein sequence ID" value="GMH18656.1"/>
    <property type="molecule type" value="Genomic_DNA"/>
</dbReference>
<protein>
    <recommendedName>
        <fullName evidence="2">VQ domain-containing protein</fullName>
    </recommendedName>
</protein>
<name>A0AAD3SXE4_NEPGR</name>
<sequence>MASYDNLASIESWQFPDVWISEAFVGESETLTKALKNNRRLSEIVTAVKPEATFSGGLGSDPESVSRPNTRRMEPAPGGKLKKRKSRSSKQSPTMFIPADRANFRQLVQQMTGIQSVNGQAPVPPVLRPEPKRPACGFVNWLQGCLPTLDTPSFLLDLSQQQVTANAAPVRPQDTMAFSTPTTNVDGPGFNFDSSASFPTLESWKFM</sequence>
<dbReference type="GO" id="GO:0006970">
    <property type="term" value="P:response to osmotic stress"/>
    <property type="evidence" value="ECO:0007669"/>
    <property type="project" value="TreeGrafter"/>
</dbReference>
<proteinExistence type="predicted"/>
<comment type="caution">
    <text evidence="3">The sequence shown here is derived from an EMBL/GenBank/DDBJ whole genome shotgun (WGS) entry which is preliminary data.</text>
</comment>
<feature type="domain" description="VQ" evidence="2">
    <location>
        <begin position="92"/>
        <end position="116"/>
    </location>
</feature>
<evidence type="ECO:0000256" key="1">
    <source>
        <dbReference type="SAM" id="MobiDB-lite"/>
    </source>
</evidence>
<evidence type="ECO:0000313" key="3">
    <source>
        <dbReference type="EMBL" id="GMH18656.1"/>
    </source>
</evidence>
<accession>A0AAD3SXE4</accession>
<dbReference type="GO" id="GO:0005634">
    <property type="term" value="C:nucleus"/>
    <property type="evidence" value="ECO:0007669"/>
    <property type="project" value="TreeGrafter"/>
</dbReference>
<dbReference type="GO" id="GO:0005516">
    <property type="term" value="F:calmodulin binding"/>
    <property type="evidence" value="ECO:0007669"/>
    <property type="project" value="TreeGrafter"/>
</dbReference>
<feature type="region of interest" description="Disordered" evidence="1">
    <location>
        <begin position="52"/>
        <end position="93"/>
    </location>
</feature>
<keyword evidence="4" id="KW-1185">Reference proteome</keyword>
<organism evidence="3 4">
    <name type="scientific">Nepenthes gracilis</name>
    <name type="common">Slender pitcher plant</name>
    <dbReference type="NCBI Taxonomy" id="150966"/>
    <lineage>
        <taxon>Eukaryota</taxon>
        <taxon>Viridiplantae</taxon>
        <taxon>Streptophyta</taxon>
        <taxon>Embryophyta</taxon>
        <taxon>Tracheophyta</taxon>
        <taxon>Spermatophyta</taxon>
        <taxon>Magnoliopsida</taxon>
        <taxon>eudicotyledons</taxon>
        <taxon>Gunneridae</taxon>
        <taxon>Pentapetalae</taxon>
        <taxon>Caryophyllales</taxon>
        <taxon>Nepenthaceae</taxon>
        <taxon>Nepenthes</taxon>
    </lineage>
</organism>
<dbReference type="PANTHER" id="PTHR33179">
    <property type="entry name" value="VQ MOTIF-CONTAINING PROTEIN"/>
    <property type="match status" value="1"/>
</dbReference>
<evidence type="ECO:0000313" key="4">
    <source>
        <dbReference type="Proteomes" id="UP001279734"/>
    </source>
</evidence>
<dbReference type="InterPro" id="IPR039609">
    <property type="entry name" value="VQ_15/22"/>
</dbReference>
<dbReference type="Pfam" id="PF05678">
    <property type="entry name" value="VQ"/>
    <property type="match status" value="1"/>
</dbReference>
<dbReference type="PANTHER" id="PTHR33179:SF9">
    <property type="entry name" value="OS01G0278000 PROTEIN"/>
    <property type="match status" value="1"/>
</dbReference>
<evidence type="ECO:0000259" key="2">
    <source>
        <dbReference type="Pfam" id="PF05678"/>
    </source>
</evidence>